<proteinExistence type="predicted"/>
<name>A0A9Q0U4H2_9ROSI</name>
<evidence type="ECO:0000256" key="1">
    <source>
        <dbReference type="SAM" id="MobiDB-lite"/>
    </source>
</evidence>
<dbReference type="AlphaFoldDB" id="A0A9Q0U4H2"/>
<dbReference type="Proteomes" id="UP001151752">
    <property type="component" value="Chromosome 14"/>
</dbReference>
<accession>A0A9Q0U4H2</accession>
<sequence length="99" mass="11487">MMAEENGLEGDARIHQASTSSPNNDDERHLGSNGKNQEEPENSKEDEKSKSVPFFKLFSFSDSTDFLLMFFGNTWCNWEWPGHACYDFTVGRRDRCIWK</sequence>
<feature type="compositionally biased region" description="Basic and acidic residues" evidence="1">
    <location>
        <begin position="25"/>
        <end position="49"/>
    </location>
</feature>
<dbReference type="EMBL" id="JAPFFM010000013">
    <property type="protein sequence ID" value="KAJ6723256.1"/>
    <property type="molecule type" value="Genomic_DNA"/>
</dbReference>
<evidence type="ECO:0000313" key="3">
    <source>
        <dbReference type="Proteomes" id="UP001151752"/>
    </source>
</evidence>
<keyword evidence="3" id="KW-1185">Reference proteome</keyword>
<gene>
    <name evidence="2" type="ORF">OIU74_007765</name>
</gene>
<reference evidence="2" key="1">
    <citation type="submission" date="2022-11" db="EMBL/GenBank/DDBJ databases">
        <authorList>
            <person name="Hyden B.L."/>
            <person name="Feng K."/>
            <person name="Yates T."/>
            <person name="Jawdy S."/>
            <person name="Smart L.B."/>
            <person name="Muchero W."/>
        </authorList>
    </citation>
    <scope>NUCLEOTIDE SEQUENCE</scope>
    <source>
        <tissue evidence="2">Shoot tip</tissue>
    </source>
</reference>
<protein>
    <submittedName>
        <fullName evidence="2">Uncharacterized protein</fullName>
    </submittedName>
</protein>
<reference evidence="2" key="2">
    <citation type="journal article" date="2023" name="Int. J. Mol. Sci.">
        <title>De Novo Assembly and Annotation of 11 Diverse Shrub Willow (Salix) Genomes Reveals Novel Gene Organization in Sex-Linked Regions.</title>
        <authorList>
            <person name="Hyden B."/>
            <person name="Feng K."/>
            <person name="Yates T.B."/>
            <person name="Jawdy S."/>
            <person name="Cereghino C."/>
            <person name="Smart L.B."/>
            <person name="Muchero W."/>
        </authorList>
    </citation>
    <scope>NUCLEOTIDE SEQUENCE</scope>
    <source>
        <tissue evidence="2">Shoot tip</tissue>
    </source>
</reference>
<feature type="region of interest" description="Disordered" evidence="1">
    <location>
        <begin position="1"/>
        <end position="49"/>
    </location>
</feature>
<evidence type="ECO:0000313" key="2">
    <source>
        <dbReference type="EMBL" id="KAJ6723256.1"/>
    </source>
</evidence>
<comment type="caution">
    <text evidence="2">The sequence shown here is derived from an EMBL/GenBank/DDBJ whole genome shotgun (WGS) entry which is preliminary data.</text>
</comment>
<organism evidence="2 3">
    <name type="scientific">Salix koriyanagi</name>
    <dbReference type="NCBI Taxonomy" id="2511006"/>
    <lineage>
        <taxon>Eukaryota</taxon>
        <taxon>Viridiplantae</taxon>
        <taxon>Streptophyta</taxon>
        <taxon>Embryophyta</taxon>
        <taxon>Tracheophyta</taxon>
        <taxon>Spermatophyta</taxon>
        <taxon>Magnoliopsida</taxon>
        <taxon>eudicotyledons</taxon>
        <taxon>Gunneridae</taxon>
        <taxon>Pentapetalae</taxon>
        <taxon>rosids</taxon>
        <taxon>fabids</taxon>
        <taxon>Malpighiales</taxon>
        <taxon>Salicaceae</taxon>
        <taxon>Saliceae</taxon>
        <taxon>Salix</taxon>
    </lineage>
</organism>